<dbReference type="GO" id="GO:0003677">
    <property type="term" value="F:DNA binding"/>
    <property type="evidence" value="ECO:0007669"/>
    <property type="project" value="UniProtKB-KW"/>
</dbReference>
<evidence type="ECO:0000313" key="8">
    <source>
        <dbReference type="Proteomes" id="UP000196027"/>
    </source>
</evidence>
<keyword evidence="8" id="KW-1185">Reference proteome</keyword>
<evidence type="ECO:0000256" key="5">
    <source>
        <dbReference type="ARBA" id="ARBA00023163"/>
    </source>
</evidence>
<keyword evidence="5" id="KW-0804">Transcription</keyword>
<name>A0A1Y0IFJ4_9GAMM</name>
<feature type="domain" description="RNA polymerase sigma-70 region 2" evidence="6">
    <location>
        <begin position="28"/>
        <end position="86"/>
    </location>
</feature>
<sequence length="292" mass="32956">MVEKLNTLLEDDVDQAVQGNQQALTRIVNSVSQDVFQMAMRFLWHPQDAEDATQEILIKIITNLSRFRGESRFQTWVYRIASNTLMTVKAKKAELQALSFDAFSEDLARDLSVSPEAIDPLPFDARLQDEVRIGCTLAMLLCLDRKHRLAYILGEIMELEHEEASDVLSISKVAYRKQLSRARSAIQNLMTSRCGLVEPRNPCRCNHRVSCAVERGHVDPENLIFASAGEQTATFPEVLETIRALDASRRAAALYQSHPDLFAGVNFSAWLRKLVSTTEQMVAANNLRFDDV</sequence>
<evidence type="ECO:0000256" key="1">
    <source>
        <dbReference type="ARBA" id="ARBA00010641"/>
    </source>
</evidence>
<reference evidence="7 8" key="1">
    <citation type="submission" date="2017-05" db="EMBL/GenBank/DDBJ databases">
        <title>Genomic insights into alkan degradation activity of Oleiphilus messinensis.</title>
        <authorList>
            <person name="Kozyavkin S.A."/>
            <person name="Slesarev A.I."/>
            <person name="Golyshin P.N."/>
            <person name="Korzhenkov A."/>
            <person name="Golyshina O.N."/>
            <person name="Toshchakov S.V."/>
        </authorList>
    </citation>
    <scope>NUCLEOTIDE SEQUENCE [LARGE SCALE GENOMIC DNA]</scope>
    <source>
        <strain evidence="7 8">ME102</strain>
    </source>
</reference>
<dbReference type="InterPro" id="IPR036388">
    <property type="entry name" value="WH-like_DNA-bd_sf"/>
</dbReference>
<evidence type="ECO:0000256" key="3">
    <source>
        <dbReference type="ARBA" id="ARBA00023082"/>
    </source>
</evidence>
<comment type="similarity">
    <text evidence="1">Belongs to the sigma-70 factor family. ECF subfamily.</text>
</comment>
<dbReference type="NCBIfam" id="TIGR02937">
    <property type="entry name" value="sigma70-ECF"/>
    <property type="match status" value="1"/>
</dbReference>
<keyword evidence="4" id="KW-0238">DNA-binding</keyword>
<accession>A0A1Y0IFJ4</accession>
<evidence type="ECO:0000256" key="4">
    <source>
        <dbReference type="ARBA" id="ARBA00023125"/>
    </source>
</evidence>
<gene>
    <name evidence="7" type="ORF">OLMES_5307</name>
</gene>
<dbReference type="Gene3D" id="1.10.1740.10">
    <property type="match status" value="1"/>
</dbReference>
<dbReference type="GO" id="GO:0006352">
    <property type="term" value="P:DNA-templated transcription initiation"/>
    <property type="evidence" value="ECO:0007669"/>
    <property type="project" value="InterPro"/>
</dbReference>
<keyword evidence="2" id="KW-0805">Transcription regulation</keyword>
<protein>
    <submittedName>
        <fullName evidence="7">Sigma-70 family RNA polymerase sigma factor</fullName>
    </submittedName>
</protein>
<dbReference type="PANTHER" id="PTHR43133:SF8">
    <property type="entry name" value="RNA POLYMERASE SIGMA FACTOR HI_1459-RELATED"/>
    <property type="match status" value="1"/>
</dbReference>
<dbReference type="SUPFAM" id="SSF88659">
    <property type="entry name" value="Sigma3 and sigma4 domains of RNA polymerase sigma factors"/>
    <property type="match status" value="1"/>
</dbReference>
<proteinExistence type="inferred from homology"/>
<dbReference type="Gene3D" id="1.10.10.10">
    <property type="entry name" value="Winged helix-like DNA-binding domain superfamily/Winged helix DNA-binding domain"/>
    <property type="match status" value="1"/>
</dbReference>
<evidence type="ECO:0000256" key="2">
    <source>
        <dbReference type="ARBA" id="ARBA00023015"/>
    </source>
</evidence>
<dbReference type="InterPro" id="IPR014284">
    <property type="entry name" value="RNA_pol_sigma-70_dom"/>
</dbReference>
<dbReference type="KEGG" id="ome:OLMES_5307"/>
<dbReference type="AlphaFoldDB" id="A0A1Y0IFJ4"/>
<dbReference type="Pfam" id="PF04542">
    <property type="entry name" value="Sigma70_r2"/>
    <property type="match status" value="1"/>
</dbReference>
<dbReference type="InterPro" id="IPR013324">
    <property type="entry name" value="RNA_pol_sigma_r3/r4-like"/>
</dbReference>
<dbReference type="InterPro" id="IPR013325">
    <property type="entry name" value="RNA_pol_sigma_r2"/>
</dbReference>
<dbReference type="PANTHER" id="PTHR43133">
    <property type="entry name" value="RNA POLYMERASE ECF-TYPE SIGMA FACTO"/>
    <property type="match status" value="1"/>
</dbReference>
<dbReference type="GO" id="GO:0016987">
    <property type="term" value="F:sigma factor activity"/>
    <property type="evidence" value="ECO:0007669"/>
    <property type="project" value="UniProtKB-KW"/>
</dbReference>
<evidence type="ECO:0000313" key="7">
    <source>
        <dbReference type="EMBL" id="ARU59287.1"/>
    </source>
</evidence>
<dbReference type="InterPro" id="IPR039425">
    <property type="entry name" value="RNA_pol_sigma-70-like"/>
</dbReference>
<dbReference type="SUPFAM" id="SSF88946">
    <property type="entry name" value="Sigma2 domain of RNA polymerase sigma factors"/>
    <property type="match status" value="1"/>
</dbReference>
<keyword evidence="3" id="KW-0731">Sigma factor</keyword>
<evidence type="ECO:0000259" key="6">
    <source>
        <dbReference type="Pfam" id="PF04542"/>
    </source>
</evidence>
<dbReference type="InterPro" id="IPR007627">
    <property type="entry name" value="RNA_pol_sigma70_r2"/>
</dbReference>
<organism evidence="7 8">
    <name type="scientific">Oleiphilus messinensis</name>
    <dbReference type="NCBI Taxonomy" id="141451"/>
    <lineage>
        <taxon>Bacteria</taxon>
        <taxon>Pseudomonadati</taxon>
        <taxon>Pseudomonadota</taxon>
        <taxon>Gammaproteobacteria</taxon>
        <taxon>Oceanospirillales</taxon>
        <taxon>Oleiphilaceae</taxon>
        <taxon>Oleiphilus</taxon>
    </lineage>
</organism>
<dbReference type="EMBL" id="CP021425">
    <property type="protein sequence ID" value="ARU59287.1"/>
    <property type="molecule type" value="Genomic_DNA"/>
</dbReference>
<dbReference type="Proteomes" id="UP000196027">
    <property type="component" value="Chromosome"/>
</dbReference>